<dbReference type="Proteomes" id="UP000000702">
    <property type="component" value="Unassembled WGS sequence"/>
</dbReference>
<keyword evidence="4" id="KW-1185">Reference proteome</keyword>
<sequence length="124" mass="13389">MRSSVHITRALSLCCGRSASLLHLERGQKTLNALVIPLALCSTASQGISTSAGELDQGVGTSRDTVNGPHVPSSFCCPECGKHFIGAAKLLQHRRTRHKVVIMTSAQNGWNAWKKENVKLRGEL</sequence>
<evidence type="ECO:0000256" key="1">
    <source>
        <dbReference type="PROSITE-ProRule" id="PRU00042"/>
    </source>
</evidence>
<dbReference type="VEuPathDB" id="TriTrypDB:TcIL3000_0_30510"/>
<reference evidence="4" key="1">
    <citation type="submission" date="2011-07" db="EMBL/GenBank/DDBJ databases">
        <title>Divergent evolution of antigenic variation in African trypanosomes.</title>
        <authorList>
            <person name="Jackson A.P."/>
            <person name="Berry A."/>
            <person name="Allison H.C."/>
            <person name="Burton P."/>
            <person name="Anderson J."/>
            <person name="Aslett M."/>
            <person name="Brown R."/>
            <person name="Corton N."/>
            <person name="Harris D."/>
            <person name="Hauser H."/>
            <person name="Gamble J."/>
            <person name="Gilderthorp R."/>
            <person name="McQuillan J."/>
            <person name="Quail M.A."/>
            <person name="Sanders M."/>
            <person name="Van Tonder A."/>
            <person name="Ginger M.L."/>
            <person name="Donelson J.E."/>
            <person name="Field M.C."/>
            <person name="Barry J.D."/>
            <person name="Berriman M."/>
            <person name="Hertz-Fowler C."/>
        </authorList>
    </citation>
    <scope>NUCLEOTIDE SEQUENCE [LARGE SCALE GENOMIC DNA]</scope>
    <source>
        <strain evidence="4">IL3000</strain>
    </source>
</reference>
<evidence type="ECO:0000313" key="3">
    <source>
        <dbReference type="EMBL" id="CCD12138.1"/>
    </source>
</evidence>
<dbReference type="InterPro" id="IPR013087">
    <property type="entry name" value="Znf_C2H2_type"/>
</dbReference>
<gene>
    <name evidence="3" type="ORF">TCIL3000_0_30510</name>
</gene>
<evidence type="ECO:0000259" key="2">
    <source>
        <dbReference type="PROSITE" id="PS50157"/>
    </source>
</evidence>
<proteinExistence type="predicted"/>
<reference evidence="3 4" key="2">
    <citation type="journal article" date="2012" name="Proc. Natl. Acad. Sci. U.S.A.">
        <title>Antigenic diversity is generated by distinct evolutionary mechanisms in African trypanosome species.</title>
        <authorList>
            <person name="Jackson A.P."/>
            <person name="Berry A."/>
            <person name="Aslett M."/>
            <person name="Allison H.C."/>
            <person name="Burton P."/>
            <person name="Vavrova-Anderson J."/>
            <person name="Brown R."/>
            <person name="Browne H."/>
            <person name="Corton N."/>
            <person name="Hauser H."/>
            <person name="Gamble J."/>
            <person name="Gilderthorp R."/>
            <person name="Marcello L."/>
            <person name="McQuillan J."/>
            <person name="Otto T.D."/>
            <person name="Quail M.A."/>
            <person name="Sanders M.J."/>
            <person name="van Tonder A."/>
            <person name="Ginger M.L."/>
            <person name="Field M.C."/>
            <person name="Barry J.D."/>
            <person name="Hertz-Fowler C."/>
            <person name="Berriman M."/>
        </authorList>
    </citation>
    <scope>NUCLEOTIDE SEQUENCE [LARGE SCALE GENOMIC DNA]</scope>
    <source>
        <strain evidence="3 4">IL3000</strain>
    </source>
</reference>
<dbReference type="EMBL" id="CAEQ01000586">
    <property type="protein sequence ID" value="CCD12138.1"/>
    <property type="molecule type" value="Genomic_DNA"/>
</dbReference>
<keyword evidence="1" id="KW-0479">Metal-binding</keyword>
<accession>F9W4P4</accession>
<evidence type="ECO:0000313" key="4">
    <source>
        <dbReference type="Proteomes" id="UP000000702"/>
    </source>
</evidence>
<dbReference type="GO" id="GO:0008270">
    <property type="term" value="F:zinc ion binding"/>
    <property type="evidence" value="ECO:0007669"/>
    <property type="project" value="UniProtKB-KW"/>
</dbReference>
<feature type="non-terminal residue" evidence="3">
    <location>
        <position position="124"/>
    </location>
</feature>
<protein>
    <submittedName>
        <fullName evidence="3">WGS project CAEQ00000000 data, annotated contig 1210</fullName>
    </submittedName>
</protein>
<feature type="domain" description="C2H2-type" evidence="2">
    <location>
        <begin position="75"/>
        <end position="98"/>
    </location>
</feature>
<dbReference type="PROSITE" id="PS50157">
    <property type="entry name" value="ZINC_FINGER_C2H2_2"/>
    <property type="match status" value="1"/>
</dbReference>
<dbReference type="AlphaFoldDB" id="F9W4P4"/>
<dbReference type="PROSITE" id="PS00028">
    <property type="entry name" value="ZINC_FINGER_C2H2_1"/>
    <property type="match status" value="1"/>
</dbReference>
<organism evidence="3 4">
    <name type="scientific">Trypanosoma congolense (strain IL3000)</name>
    <dbReference type="NCBI Taxonomy" id="1068625"/>
    <lineage>
        <taxon>Eukaryota</taxon>
        <taxon>Discoba</taxon>
        <taxon>Euglenozoa</taxon>
        <taxon>Kinetoplastea</taxon>
        <taxon>Metakinetoplastina</taxon>
        <taxon>Trypanosomatida</taxon>
        <taxon>Trypanosomatidae</taxon>
        <taxon>Trypanosoma</taxon>
        <taxon>Nannomonas</taxon>
    </lineage>
</organism>
<keyword evidence="1" id="KW-0862">Zinc</keyword>
<keyword evidence="1" id="KW-0863">Zinc-finger</keyword>
<comment type="caution">
    <text evidence="3">The sequence shown here is derived from an EMBL/GenBank/DDBJ whole genome shotgun (WGS) entry which is preliminary data.</text>
</comment>
<name>F9W4P4_TRYCI</name>